<dbReference type="PANTHER" id="PTHR33498">
    <property type="entry name" value="TRANSPOSASE FOR INSERTION SEQUENCE ELEMENT IS1557"/>
    <property type="match status" value="1"/>
</dbReference>
<evidence type="ECO:0000313" key="3">
    <source>
        <dbReference type="Proteomes" id="UP000229523"/>
    </source>
</evidence>
<dbReference type="NCBIfam" id="NF033550">
    <property type="entry name" value="transpos_ISL3"/>
    <property type="match status" value="1"/>
</dbReference>
<dbReference type="EMBL" id="MJBI02000022">
    <property type="protein sequence ID" value="RAI78780.1"/>
    <property type="molecule type" value="Genomic_DNA"/>
</dbReference>
<evidence type="ECO:0000313" key="2">
    <source>
        <dbReference type="EMBL" id="RAI78780.1"/>
    </source>
</evidence>
<proteinExistence type="predicted"/>
<organism evidence="2 3">
    <name type="scientific">Macrococcoides goetzii</name>
    <dbReference type="NCBI Taxonomy" id="1891097"/>
    <lineage>
        <taxon>Bacteria</taxon>
        <taxon>Bacillati</taxon>
        <taxon>Bacillota</taxon>
        <taxon>Bacilli</taxon>
        <taxon>Bacillales</taxon>
        <taxon>Staphylococcaceae</taxon>
        <taxon>Macrococcoides</taxon>
    </lineage>
</organism>
<keyword evidence="3" id="KW-1185">Reference proteome</keyword>
<dbReference type="InterPro" id="IPR002560">
    <property type="entry name" value="Transposase_DDE"/>
</dbReference>
<name>A0A2G5NRI2_9STAP</name>
<gene>
    <name evidence="2" type="ORF">BFS35_013635</name>
</gene>
<dbReference type="PANTHER" id="PTHR33498:SF1">
    <property type="entry name" value="TRANSPOSASE FOR INSERTION SEQUENCE ELEMENT IS1557"/>
    <property type="match status" value="1"/>
</dbReference>
<dbReference type="InterPro" id="IPR047951">
    <property type="entry name" value="Transpos_ISL3"/>
</dbReference>
<dbReference type="AlphaFoldDB" id="A0A2G5NRI2"/>
<comment type="caution">
    <text evidence="2">The sequence shown here is derived from an EMBL/GenBank/DDBJ whole genome shotgun (WGS) entry which is preliminary data.</text>
</comment>
<protein>
    <submittedName>
        <fullName evidence="2">ISL3 family transposase</fullName>
    </submittedName>
</protein>
<evidence type="ECO:0000259" key="1">
    <source>
        <dbReference type="Pfam" id="PF01610"/>
    </source>
</evidence>
<accession>A0A2G5NRI2</accession>
<dbReference type="Proteomes" id="UP000229523">
    <property type="component" value="Unassembled WGS sequence"/>
</dbReference>
<reference evidence="2 3" key="1">
    <citation type="journal article" date="2018" name="Front. Microbiol.">
        <title>Description and Comparative Genomics of Macrococcus caseolyticus subsp. hominis subsp. nov., Macrococcus goetzii sp. nov., Macrococcus epidermidis sp. nov., and Macrococcus bohemicus sp. nov., Novel Macrococci From Human Clinical Material With Virulence Potential and Suspected Uptake of Foreign DNA by Natural Transformation.</title>
        <authorList>
            <person name="Maslanova I."/>
            <person name="Wertheimer Z."/>
            <person name="Sedlacek I."/>
            <person name="Svec P."/>
            <person name="Indrakova A."/>
            <person name="Kovarovic V."/>
            <person name="Schumann P."/>
            <person name="Sproer C."/>
            <person name="Kralova S."/>
            <person name="Sedo O."/>
            <person name="Kristofova L."/>
            <person name="Vrbovska V."/>
            <person name="Fuzik T."/>
            <person name="Petras P."/>
            <person name="Zdrahal Z."/>
            <person name="Ruzickova V."/>
            <person name="Doskar J."/>
            <person name="Pantucek R."/>
        </authorList>
    </citation>
    <scope>NUCLEOTIDE SEQUENCE [LARGE SCALE GENOMIC DNA]</scope>
    <source>
        <strain evidence="2 3">CCM 4927</strain>
    </source>
</reference>
<sequence>MNHFISKTLGIKDENIEFQETVDEKVIKGIRSLIYYAKLSYTPKRCVNCGFENKNYSIVKNGTKKSRLVINKISERPAYLILYKQRFHCKLCDAHFTAESNCVEKYCFISNNTKLAVIHKSTKIRSEKSIAESCFISATSVSRFIKQAAKEVNHNPMDSLPAHIMMDEFKSVKNVSGAMSFIFADALTHRIVDIVEDRRLFSLKNYFLRFPLKERKKVQTITIDMYEPYISLIKSMFPNAKIIVDRFHIIQLLNRALNMARVNVMNTFRRTNPPLYNKYKGYWKLLLTPEEKLENFEYKKFRLFKELKTEKGIVEYLLSMNSELAETHSLVNNLRHSLKNNDSNSFFNTLFNTDTTTVHHRLKSSITTLRKYKSYIDNTIYYSNLTNGPLEGTNNKIKLIKRVSFGYRNYNNLKNRVLLCSRLYLPESKKE</sequence>
<feature type="domain" description="Transposase IS204/IS1001/IS1096/IS1165 DDE" evidence="1">
    <location>
        <begin position="164"/>
        <end position="417"/>
    </location>
</feature>
<dbReference type="RefSeq" id="WP_099578687.1">
    <property type="nucleotide sequence ID" value="NZ_MJBI02000022.1"/>
</dbReference>
<feature type="non-terminal residue" evidence="2">
    <location>
        <position position="431"/>
    </location>
</feature>
<dbReference type="Pfam" id="PF01610">
    <property type="entry name" value="DDE_Tnp_ISL3"/>
    <property type="match status" value="1"/>
</dbReference>